<evidence type="ECO:0000256" key="1">
    <source>
        <dbReference type="SAM" id="MobiDB-lite"/>
    </source>
</evidence>
<dbReference type="InterPro" id="IPR025056">
    <property type="entry name" value="DUF3993"/>
</dbReference>
<accession>A0A1R1RRQ2</accession>
<feature type="signal peptide" evidence="2">
    <location>
        <begin position="1"/>
        <end position="27"/>
    </location>
</feature>
<keyword evidence="2" id="KW-0732">Signal</keyword>
<organism evidence="3 4">
    <name type="scientific">Bacillus swezeyi</name>
    <dbReference type="NCBI Taxonomy" id="1925020"/>
    <lineage>
        <taxon>Bacteria</taxon>
        <taxon>Bacillati</taxon>
        <taxon>Bacillota</taxon>
        <taxon>Bacilli</taxon>
        <taxon>Bacillales</taxon>
        <taxon>Bacillaceae</taxon>
        <taxon>Bacillus</taxon>
    </lineage>
</organism>
<sequence>MKNVWFSLISMLLAAMAFFHHSDAAQASEKPTRESLFETLESISAVHERLTEKERTKKDMISLLEPYMEHDFAARYVDANAFKDEKGWIFYGTDAPELAIPFFSYDEKTKVAEADGHYTVYEFIGHQNGGPVSYDNDYLTVTIKNKEGSFKVANIGQTDTRPSGNEILPEKASEEKQNPEFFESGRSEKEPAFPLFVIDFNWSLAGFLQ</sequence>
<name>A0A1R1RRQ2_9BACI</name>
<gene>
    <name evidence="3" type="ORF">BW143_11670</name>
</gene>
<feature type="region of interest" description="Disordered" evidence="1">
    <location>
        <begin position="159"/>
        <end position="187"/>
    </location>
</feature>
<dbReference type="AlphaFoldDB" id="A0A1R1RRQ2"/>
<feature type="chain" id="PRO_5014066080" description="DUF3993 domain-containing protein" evidence="2">
    <location>
        <begin position="28"/>
        <end position="209"/>
    </location>
</feature>
<dbReference type="OrthoDB" id="2680601at2"/>
<feature type="compositionally biased region" description="Basic and acidic residues" evidence="1">
    <location>
        <begin position="168"/>
        <end position="187"/>
    </location>
</feature>
<dbReference type="EMBL" id="MTJL01000022">
    <property type="protein sequence ID" value="OMI05193.1"/>
    <property type="molecule type" value="Genomic_DNA"/>
</dbReference>
<keyword evidence="4" id="KW-1185">Reference proteome</keyword>
<evidence type="ECO:0000256" key="2">
    <source>
        <dbReference type="SAM" id="SignalP"/>
    </source>
</evidence>
<comment type="caution">
    <text evidence="3">The sequence shown here is derived from an EMBL/GenBank/DDBJ whole genome shotgun (WGS) entry which is preliminary data.</text>
</comment>
<accession>A0A1R1QKN7</accession>
<evidence type="ECO:0000313" key="4">
    <source>
        <dbReference type="Proteomes" id="UP000187367"/>
    </source>
</evidence>
<dbReference type="Pfam" id="PF13158">
    <property type="entry name" value="DUF3993"/>
    <property type="match status" value="1"/>
</dbReference>
<evidence type="ECO:0000313" key="3">
    <source>
        <dbReference type="EMBL" id="OMI05193.1"/>
    </source>
</evidence>
<dbReference type="RefSeq" id="WP_076762199.1">
    <property type="nucleotide sequence ID" value="NZ_JARMMH010000013.1"/>
</dbReference>
<reference evidence="3 4" key="1">
    <citation type="submission" date="2017-01" db="EMBL/GenBank/DDBJ databases">
        <title>Bacillus phylogenomics.</title>
        <authorList>
            <person name="Dunlap C."/>
        </authorList>
    </citation>
    <scope>NUCLEOTIDE SEQUENCE [LARGE SCALE GENOMIC DNA]</scope>
    <source>
        <strain evidence="3 4">NRRL B-41282</strain>
    </source>
</reference>
<protein>
    <recommendedName>
        <fullName evidence="5">DUF3993 domain-containing protein</fullName>
    </recommendedName>
</protein>
<proteinExistence type="predicted"/>
<evidence type="ECO:0008006" key="5">
    <source>
        <dbReference type="Google" id="ProtNLM"/>
    </source>
</evidence>
<dbReference type="Proteomes" id="UP000187367">
    <property type="component" value="Unassembled WGS sequence"/>
</dbReference>